<accession>D1Z1V4</accession>
<feature type="binding site" evidence="15">
    <location>
        <position position="439"/>
    </location>
    <ligand>
        <name>Mg(2+)</name>
        <dbReference type="ChEBI" id="CHEBI:18420"/>
    </ligand>
</feature>
<dbReference type="KEGG" id="mpd:MCP_2604"/>
<comment type="pathway">
    <text evidence="13 15">Amino-acid biosynthesis; L-isoleucine biosynthesis; L-isoleucine from 2-oxobutanoate: step 3/4.</text>
</comment>
<dbReference type="EC" id="4.2.1.9" evidence="14 15"/>
<comment type="similarity">
    <text evidence="2 15">Belongs to the IlvD/Edd family.</text>
</comment>
<feature type="binding site" evidence="15">
    <location>
        <position position="120"/>
    </location>
    <ligand>
        <name>Mg(2+)</name>
        <dbReference type="ChEBI" id="CHEBI:18420"/>
    </ligand>
</feature>
<reference evidence="19" key="3">
    <citation type="journal article" date="2011" name="PLoS ONE">
        <title>Genome sequence of a mesophilic hydrogenotrophic methanogen Methanocella paludicola, the first cultivated representative of the order Methanocellales.</title>
        <authorList>
            <person name="Sakai S."/>
            <person name="Takaki Y."/>
            <person name="Shimamura S."/>
            <person name="Sekine M."/>
            <person name="Tajima T."/>
            <person name="Kosugi H."/>
            <person name="Ichikawa N."/>
            <person name="Tasumi E."/>
            <person name="Hiraki A.T."/>
            <person name="Shimizu A."/>
            <person name="Kato Y."/>
            <person name="Nishiko R."/>
            <person name="Mori K."/>
            <person name="Fujita N."/>
            <person name="Imachi H."/>
            <person name="Takai K."/>
        </authorList>
    </citation>
    <scope>NUCLEOTIDE SEQUENCE [LARGE SCALE GENOMIC DNA]</scope>
    <source>
        <strain evidence="19">DSM 17711 / JCM 13418 / NBRC 101707 / SANAE</strain>
    </source>
</reference>
<dbReference type="InterPro" id="IPR020558">
    <property type="entry name" value="DiOHA_6PGluconate_deHydtase_CS"/>
</dbReference>
<proteinExistence type="inferred from homology"/>
<evidence type="ECO:0000256" key="14">
    <source>
        <dbReference type="ARBA" id="ARBA00029490"/>
    </source>
</evidence>
<evidence type="ECO:0000259" key="16">
    <source>
        <dbReference type="Pfam" id="PF00920"/>
    </source>
</evidence>
<evidence type="ECO:0000256" key="10">
    <source>
        <dbReference type="ARBA" id="ARBA00023304"/>
    </source>
</evidence>
<dbReference type="STRING" id="304371.MCP_2604"/>
<keyword evidence="4 15" id="KW-0001">2Fe-2S</keyword>
<dbReference type="HAMAP" id="MF_00012">
    <property type="entry name" value="IlvD"/>
    <property type="match status" value="1"/>
</dbReference>
<feature type="binding site" evidence="15">
    <location>
        <position position="78"/>
    </location>
    <ligand>
        <name>Mg(2+)</name>
        <dbReference type="ChEBI" id="CHEBI:18420"/>
    </ligand>
</feature>
<feature type="active site" description="Proton acceptor" evidence="15">
    <location>
        <position position="465"/>
    </location>
</feature>
<dbReference type="InParanoid" id="D1Z1V4"/>
<comment type="caution">
    <text evidence="15">Lacks conserved residue(s) required for the propagation of feature annotation.</text>
</comment>
<evidence type="ECO:0000256" key="11">
    <source>
        <dbReference type="ARBA" id="ARBA00029304"/>
    </source>
</evidence>
<protein>
    <recommendedName>
        <fullName evidence="14 15">Dihydroxy-acid dehydratase</fullName>
        <shortName evidence="15">DAD</shortName>
        <ecNumber evidence="14 15">4.2.1.9</ecNumber>
    </recommendedName>
</protein>
<dbReference type="Gene3D" id="3.50.30.80">
    <property type="entry name" value="IlvD/EDD C-terminal domain-like"/>
    <property type="match status" value="1"/>
</dbReference>
<dbReference type="PANTHER" id="PTHR43661:SF3">
    <property type="entry name" value="D-XYLONATE DEHYDRATASE YAGF-RELATED"/>
    <property type="match status" value="1"/>
</dbReference>
<feature type="binding site" description="via carbamate group" evidence="15">
    <location>
        <position position="121"/>
    </location>
    <ligand>
        <name>Mg(2+)</name>
        <dbReference type="ChEBI" id="CHEBI:18420"/>
    </ligand>
</feature>
<dbReference type="EMBL" id="AP011532">
    <property type="protein sequence ID" value="BAI62676.1"/>
    <property type="molecule type" value="Genomic_DNA"/>
</dbReference>
<evidence type="ECO:0000256" key="4">
    <source>
        <dbReference type="ARBA" id="ARBA00022714"/>
    </source>
</evidence>
<dbReference type="NCBIfam" id="TIGR00110">
    <property type="entry name" value="ilvD"/>
    <property type="match status" value="1"/>
</dbReference>
<dbReference type="GeneID" id="8682341"/>
<dbReference type="SUPFAM" id="SSF52016">
    <property type="entry name" value="LeuD/IlvD-like"/>
    <property type="match status" value="1"/>
</dbReference>
<dbReference type="UniPathway" id="UPA00047">
    <property type="reaction ID" value="UER00057"/>
</dbReference>
<evidence type="ECO:0000256" key="1">
    <source>
        <dbReference type="ARBA" id="ARBA00001946"/>
    </source>
</evidence>
<dbReference type="GO" id="GO:0005829">
    <property type="term" value="C:cytosol"/>
    <property type="evidence" value="ECO:0007669"/>
    <property type="project" value="TreeGrafter"/>
</dbReference>
<dbReference type="SUPFAM" id="SSF143975">
    <property type="entry name" value="IlvD/EDD N-terminal domain-like"/>
    <property type="match status" value="1"/>
</dbReference>
<gene>
    <name evidence="18" type="primary">ilvD-2</name>
    <name evidence="15" type="synonym">ilvD</name>
    <name evidence="18" type="ordered locus">MCP_2604</name>
</gene>
<dbReference type="GO" id="GO:0009097">
    <property type="term" value="P:isoleucine biosynthetic process"/>
    <property type="evidence" value="ECO:0007669"/>
    <property type="project" value="UniProtKB-UniRule"/>
</dbReference>
<comment type="function">
    <text evidence="15">Functions in the biosynthesis of branched-chain amino acids. Catalyzes the dehydration of (2R,3R)-2,3-dihydroxy-3-methylpentanoate (2,3-dihydroxy-3-methylvalerate) into 2-oxo-3-methylpentanoate (2-oxo-3-methylvalerate) and of (2R)-2,3-dihydroxy-3-methylbutanoate (2,3-dihydroxyisovalerate) into 2-oxo-3-methylbutanoate (2-oxoisovalerate), the penultimate precursor to L-isoleucine and L-valine, respectively.</text>
</comment>
<comment type="cofactor">
    <cofactor evidence="1 15">
        <name>Mg(2+)</name>
        <dbReference type="ChEBI" id="CHEBI:18420"/>
    </cofactor>
</comment>
<dbReference type="InterPro" id="IPR000581">
    <property type="entry name" value="ILV_EDD_N"/>
</dbReference>
<dbReference type="GO" id="GO:0000287">
    <property type="term" value="F:magnesium ion binding"/>
    <property type="evidence" value="ECO:0007669"/>
    <property type="project" value="UniProtKB-UniRule"/>
</dbReference>
<comment type="subunit">
    <text evidence="15">Homodimer.</text>
</comment>
<comment type="pathway">
    <text evidence="12 15">Amino-acid biosynthesis; L-valine biosynthesis; L-valine from pyruvate: step 3/4.</text>
</comment>
<keyword evidence="19" id="KW-1185">Reference proteome</keyword>
<keyword evidence="9 15" id="KW-0456">Lyase</keyword>
<evidence type="ECO:0000256" key="15">
    <source>
        <dbReference type="HAMAP-Rule" id="MF_00012"/>
    </source>
</evidence>
<feature type="domain" description="Dihydroxy-acid/6-phosphogluconate dehydratase N-terminal" evidence="16">
    <location>
        <begin position="31"/>
        <end position="342"/>
    </location>
</feature>
<evidence type="ECO:0000256" key="6">
    <source>
        <dbReference type="ARBA" id="ARBA00022842"/>
    </source>
</evidence>
<dbReference type="PROSITE" id="PS00886">
    <property type="entry name" value="ILVD_EDD_1"/>
    <property type="match status" value="1"/>
</dbReference>
<keyword evidence="6 15" id="KW-0460">Magnesium</keyword>
<sequence length="548" mass="57676">MRSDTVKKGIARTPHRALLKAVGVTDKDFDRPFIGVANAWNDIVPGHKHLRELAEKIKQGIREAGGVPFEFGVIGICDGIAMGHEGMFYSLPSREVVADSIELMTESHRFDGIVMLGSCDKIVPGMLMASLRINIPCIIVTGGPMEPGRLDGKDLTLITSFEGVGSVGAGKMTEAELKRIEDACCPGCGSCQGLYTANTMACMTEALGLSLSGCATAHATSAAKSRIALESGRRVVELVNKGIKPLDIVSRDSFVNAIRVDQAIGGSTNTVLHLMAIAIEGGIDLKLDDFDHISGETPHICHMGPAGPYTMKDLDEAGGIPAVMGRLEGMLHDVPTVNGTSLLSIARAAKVLNPEVIHPLSSPVHKTGGITIMYGNLAPEGAVVKSGAVSEKMLKFSGKAKVFDSEDECNEAILARRIVAGDVVVIRYIGPRGGPGMPEMLGPTSAIAGMGLSESVALITDGRFSGGTRGPCIGHVTPEAADGGMIGLLKDGDVIAIDIPGKRVDAKLSPEEIEARKRAFTPKKKQLKGYLARYARNVTNASLGGLIR</sequence>
<name>D1Z1V4_METPS</name>
<evidence type="ECO:0000256" key="2">
    <source>
        <dbReference type="ARBA" id="ARBA00006486"/>
    </source>
</evidence>
<dbReference type="GO" id="GO:0051537">
    <property type="term" value="F:2 iron, 2 sulfur cluster binding"/>
    <property type="evidence" value="ECO:0007669"/>
    <property type="project" value="UniProtKB-UniRule"/>
</dbReference>
<dbReference type="eggNOG" id="arCOG04045">
    <property type="taxonomic scope" value="Archaea"/>
</dbReference>
<reference evidence="18 19" key="1">
    <citation type="journal article" date="2007" name="Appl. Environ. Microbiol.">
        <title>Isolation of key methanogens for global methane emission from rice paddy fields: a novel isolate affiliated with the clone cluster rice cluster I.</title>
        <authorList>
            <person name="Sakai S."/>
            <person name="Imachi H."/>
            <person name="Sekiguchi Y."/>
            <person name="Ohashi A."/>
            <person name="Harada H."/>
            <person name="Kamagata Y."/>
        </authorList>
    </citation>
    <scope>NUCLEOTIDE SEQUENCE [LARGE SCALE GENOMIC DNA]</scope>
    <source>
        <strain evidence="19">DSM 17711 / JCM 13418 / NBRC 101707 / SANAE</strain>
    </source>
</reference>
<evidence type="ECO:0000256" key="5">
    <source>
        <dbReference type="ARBA" id="ARBA00022723"/>
    </source>
</evidence>
<evidence type="ECO:0000259" key="17">
    <source>
        <dbReference type="Pfam" id="PF24877"/>
    </source>
</evidence>
<dbReference type="RefSeq" id="WP_012901350.1">
    <property type="nucleotide sequence ID" value="NC_013665.1"/>
</dbReference>
<dbReference type="GO" id="GO:0004160">
    <property type="term" value="F:dihydroxy-acid dehydratase activity"/>
    <property type="evidence" value="ECO:0007669"/>
    <property type="project" value="UniProtKB-UniRule"/>
</dbReference>
<keyword evidence="7 15" id="KW-0408">Iron</keyword>
<feature type="domain" description="Dihydroxy-acid/6-phosphogluconate dehydratase C-terminal" evidence="17">
    <location>
        <begin position="355"/>
        <end position="544"/>
    </location>
</feature>
<keyword evidence="10 15" id="KW-0100">Branched-chain amino acid biosynthesis</keyword>
<evidence type="ECO:0000256" key="9">
    <source>
        <dbReference type="ARBA" id="ARBA00023239"/>
    </source>
</evidence>
<dbReference type="InterPro" id="IPR042096">
    <property type="entry name" value="Dihydro-acid_dehy_C"/>
</dbReference>
<dbReference type="UniPathway" id="UPA00049">
    <property type="reaction ID" value="UER00061"/>
</dbReference>
<evidence type="ECO:0000313" key="19">
    <source>
        <dbReference type="Proteomes" id="UP000001882"/>
    </source>
</evidence>
<evidence type="ECO:0000256" key="8">
    <source>
        <dbReference type="ARBA" id="ARBA00023014"/>
    </source>
</evidence>
<evidence type="ECO:0000256" key="3">
    <source>
        <dbReference type="ARBA" id="ARBA00022605"/>
    </source>
</evidence>
<dbReference type="AlphaFoldDB" id="D1Z1V4"/>
<dbReference type="InterPro" id="IPR056740">
    <property type="entry name" value="ILV_EDD_C"/>
</dbReference>
<comment type="cofactor">
    <cofactor evidence="15">
        <name>[2Fe-2S] cluster</name>
        <dbReference type="ChEBI" id="CHEBI:190135"/>
    </cofactor>
    <text evidence="15">Binds 1 [2Fe-2S] cluster per subunit. This cluster acts as a Lewis acid cofactor.</text>
</comment>
<dbReference type="Pfam" id="PF24877">
    <property type="entry name" value="ILV_EDD_C"/>
    <property type="match status" value="1"/>
</dbReference>
<dbReference type="Proteomes" id="UP000001882">
    <property type="component" value="Chromosome"/>
</dbReference>
<evidence type="ECO:0000256" key="13">
    <source>
        <dbReference type="ARBA" id="ARBA00029437"/>
    </source>
</evidence>
<dbReference type="Pfam" id="PF00920">
    <property type="entry name" value="ILVD_EDD_N"/>
    <property type="match status" value="1"/>
</dbReference>
<dbReference type="OrthoDB" id="8674at2157"/>
<dbReference type="PROSITE" id="PS00887">
    <property type="entry name" value="ILVD_EDD_2"/>
    <property type="match status" value="1"/>
</dbReference>
<comment type="catalytic activity">
    <reaction evidence="15">
        <text>(2R,3R)-2,3-dihydroxy-3-methylpentanoate = (S)-3-methyl-2-oxopentanoate + H2O</text>
        <dbReference type="Rhea" id="RHEA:27694"/>
        <dbReference type="ChEBI" id="CHEBI:15377"/>
        <dbReference type="ChEBI" id="CHEBI:35146"/>
        <dbReference type="ChEBI" id="CHEBI:49258"/>
        <dbReference type="EC" id="4.2.1.9"/>
    </reaction>
</comment>
<comment type="catalytic activity">
    <reaction evidence="11">
        <text>(2R)-2,3-dihydroxy-3-methylbutanoate = 3-methyl-2-oxobutanoate + H2O</text>
        <dbReference type="Rhea" id="RHEA:24809"/>
        <dbReference type="ChEBI" id="CHEBI:11851"/>
        <dbReference type="ChEBI" id="CHEBI:15377"/>
        <dbReference type="ChEBI" id="CHEBI:49072"/>
        <dbReference type="EC" id="4.2.1.9"/>
    </reaction>
    <physiologicalReaction direction="left-to-right" evidence="11">
        <dbReference type="Rhea" id="RHEA:24810"/>
    </physiologicalReaction>
</comment>
<dbReference type="InterPro" id="IPR037237">
    <property type="entry name" value="IlvD/EDD_N"/>
</dbReference>
<dbReference type="PANTHER" id="PTHR43661">
    <property type="entry name" value="D-XYLONATE DEHYDRATASE"/>
    <property type="match status" value="1"/>
</dbReference>
<reference evidence="18 19" key="2">
    <citation type="journal article" date="2008" name="Int. J. Syst. Evol. Microbiol.">
        <title>Methanocella paludicola gen. nov., sp. nov., a methane-producing archaeon, the first isolate of the lineage 'Rice Cluster I', and proposal of the new archaeal order Methanocellales ord. nov.</title>
        <authorList>
            <person name="Sakai S."/>
            <person name="Imachi H."/>
            <person name="Hanada S."/>
            <person name="Ohashi A."/>
            <person name="Harada H."/>
            <person name="Kamagata Y."/>
        </authorList>
    </citation>
    <scope>NUCLEOTIDE SEQUENCE [LARGE SCALE GENOMIC DNA]</scope>
    <source>
        <strain evidence="19">DSM 17711 / JCM 13418 / NBRC 101707 / SANAE</strain>
    </source>
</reference>
<dbReference type="NCBIfam" id="NF002068">
    <property type="entry name" value="PRK00911.1"/>
    <property type="match status" value="1"/>
</dbReference>
<dbReference type="PATRIC" id="fig|304371.9.peg.2661"/>
<dbReference type="FunCoup" id="D1Z1V4">
    <property type="interactions" value="178"/>
</dbReference>
<evidence type="ECO:0000256" key="7">
    <source>
        <dbReference type="ARBA" id="ARBA00023004"/>
    </source>
</evidence>
<feature type="modified residue" description="N6-carboxylysine" evidence="15">
    <location>
        <position position="121"/>
    </location>
</feature>
<evidence type="ECO:0000256" key="12">
    <source>
        <dbReference type="ARBA" id="ARBA00029436"/>
    </source>
</evidence>
<dbReference type="GO" id="GO:0009099">
    <property type="term" value="P:L-valine biosynthetic process"/>
    <property type="evidence" value="ECO:0007669"/>
    <property type="project" value="UniProtKB-UniRule"/>
</dbReference>
<organism evidence="18 19">
    <name type="scientific">Methanocella paludicola (strain DSM 17711 / JCM 13418 / NBRC 101707 / SANAE)</name>
    <dbReference type="NCBI Taxonomy" id="304371"/>
    <lineage>
        <taxon>Archaea</taxon>
        <taxon>Methanobacteriati</taxon>
        <taxon>Methanobacteriota</taxon>
        <taxon>Stenosarchaea group</taxon>
        <taxon>Methanomicrobia</taxon>
        <taxon>Methanocellales</taxon>
        <taxon>Methanocellaceae</taxon>
        <taxon>Methanocella</taxon>
    </lineage>
</organism>
<dbReference type="InterPro" id="IPR004404">
    <property type="entry name" value="DihydroxyA_deHydtase"/>
</dbReference>
<keyword evidence="5 15" id="KW-0479">Metal-binding</keyword>
<evidence type="ECO:0000313" key="18">
    <source>
        <dbReference type="EMBL" id="BAI62676.1"/>
    </source>
</evidence>
<keyword evidence="3 15" id="KW-0028">Amino-acid biosynthesis</keyword>
<keyword evidence="8 15" id="KW-0411">Iron-sulfur</keyword>
<dbReference type="FunFam" id="3.50.30.80:FF:000001">
    <property type="entry name" value="Dihydroxy-acid dehydratase"/>
    <property type="match status" value="1"/>
</dbReference>